<comment type="caution">
    <text evidence="1">The sequence shown here is derived from an EMBL/GenBank/DDBJ whole genome shotgun (WGS) entry which is preliminary data.</text>
</comment>
<sequence>MNTNATSRLVAVSYPSTAPTTPAQAQASRRYRERDFGIGYGASSGYASERRYANTGAAPLLRCK</sequence>
<evidence type="ECO:0000313" key="1">
    <source>
        <dbReference type="EMBL" id="KFN41262.1"/>
    </source>
</evidence>
<dbReference type="PATRIC" id="fig|1121015.4.peg.2697"/>
<organism evidence="1 2">
    <name type="scientific">Arenimonas oryziterrae DSM 21050 = YC6267</name>
    <dbReference type="NCBI Taxonomy" id="1121015"/>
    <lineage>
        <taxon>Bacteria</taxon>
        <taxon>Pseudomonadati</taxon>
        <taxon>Pseudomonadota</taxon>
        <taxon>Gammaproteobacteria</taxon>
        <taxon>Lysobacterales</taxon>
        <taxon>Lysobacteraceae</taxon>
        <taxon>Arenimonas</taxon>
    </lineage>
</organism>
<evidence type="ECO:0000313" key="2">
    <source>
        <dbReference type="Proteomes" id="UP000029385"/>
    </source>
</evidence>
<dbReference type="AlphaFoldDB" id="A0A091AQ30"/>
<name>A0A091AQ30_9GAMM</name>
<dbReference type="RefSeq" id="WP_022967959.1">
    <property type="nucleotide sequence ID" value="NZ_ATVD01000001.1"/>
</dbReference>
<dbReference type="EMBL" id="AVCI01000045">
    <property type="protein sequence ID" value="KFN41262.1"/>
    <property type="molecule type" value="Genomic_DNA"/>
</dbReference>
<proteinExistence type="predicted"/>
<accession>A0A091AQ30</accession>
<dbReference type="STRING" id="1121015.GCA_000420545_00287"/>
<dbReference type="Proteomes" id="UP000029385">
    <property type="component" value="Unassembled WGS sequence"/>
</dbReference>
<reference evidence="1 2" key="1">
    <citation type="submission" date="2013-09" db="EMBL/GenBank/DDBJ databases">
        <title>Genome sequencing of Arenimonas oryziterrae.</title>
        <authorList>
            <person name="Chen F."/>
            <person name="Wang G."/>
        </authorList>
    </citation>
    <scope>NUCLEOTIDE SEQUENCE [LARGE SCALE GENOMIC DNA]</scope>
    <source>
        <strain evidence="1 2">YC6267</strain>
    </source>
</reference>
<gene>
    <name evidence="1" type="ORF">N789_05070</name>
</gene>
<protein>
    <submittedName>
        <fullName evidence="1">Uncharacterized protein</fullName>
    </submittedName>
</protein>
<keyword evidence="2" id="KW-1185">Reference proteome</keyword>